<dbReference type="GeneID" id="108734845"/>
<keyword evidence="2" id="KW-1185">Reference proteome</keyword>
<feature type="domain" description="CRAL-TRIO" evidence="1">
    <location>
        <begin position="116"/>
        <end position="249"/>
    </location>
</feature>
<dbReference type="KEGG" id="apln:108734845"/>
<dbReference type="InterPro" id="IPR036865">
    <property type="entry name" value="CRAL-TRIO_dom_sf"/>
</dbReference>
<dbReference type="RefSeq" id="XP_025831223.1">
    <property type="nucleotide sequence ID" value="XM_025975438.1"/>
</dbReference>
<dbReference type="PANTHER" id="PTHR10174:SF213">
    <property type="entry name" value="CRAL-TRIO DOMAIN-CONTAINING PROTEIN"/>
    <property type="match status" value="1"/>
</dbReference>
<dbReference type="SUPFAM" id="SSF46938">
    <property type="entry name" value="CRAL/TRIO N-terminal domain"/>
    <property type="match status" value="1"/>
</dbReference>
<dbReference type="PROSITE" id="PS50191">
    <property type="entry name" value="CRAL_TRIO"/>
    <property type="match status" value="1"/>
</dbReference>
<dbReference type="Gene3D" id="3.40.525.10">
    <property type="entry name" value="CRAL-TRIO lipid binding domain"/>
    <property type="match status" value="1"/>
</dbReference>
<dbReference type="GO" id="GO:0016020">
    <property type="term" value="C:membrane"/>
    <property type="evidence" value="ECO:0007669"/>
    <property type="project" value="TreeGrafter"/>
</dbReference>
<protein>
    <submittedName>
        <fullName evidence="3 4">Alpha-tocopherol transfer protein-like</fullName>
    </submittedName>
</protein>
<dbReference type="InterPro" id="IPR001251">
    <property type="entry name" value="CRAL-TRIO_dom"/>
</dbReference>
<dbReference type="OrthoDB" id="1434354at2759"/>
<name>A0A7F5R5W1_AGRPL</name>
<dbReference type="SUPFAM" id="SSF52087">
    <property type="entry name" value="CRAL/TRIO domain"/>
    <property type="match status" value="1"/>
</dbReference>
<sequence>MALEYGFKASDIVEENRVNWKDINEIKDWVEKQKKTLIPSLTDEQVVSFLLSCNNDLEATKITITAFYNARNDGAVLFNDRNLDRSDIQLQLKTDIFCVLPVRTDDNCAIIFHKLYDTNYSAYLMEPSMKLLFMTIDAAIHDYPPKGLVILFDMKGVGLMHLTRVKLHCIRIFFHYLQEGLPVKLSRVHVLNATIVDKVMTIMRPFIKKEVLELLEFHSSNMDWNDFYNECIPRKCLPSDYGGTLPSVVELHEQNTNKLQSLKGFFETEENQRCNKI</sequence>
<reference evidence="3 4" key="1">
    <citation type="submission" date="2025-04" db="UniProtKB">
        <authorList>
            <consortium name="RefSeq"/>
        </authorList>
    </citation>
    <scope>IDENTIFICATION</scope>
    <source>
        <tissue evidence="3 4">Entire body</tissue>
    </source>
</reference>
<dbReference type="Proteomes" id="UP000192223">
    <property type="component" value="Unplaced"/>
</dbReference>
<dbReference type="AlphaFoldDB" id="A0A7F5R5W1"/>
<dbReference type="InterPro" id="IPR036273">
    <property type="entry name" value="CRAL/TRIO_N_dom_sf"/>
</dbReference>
<dbReference type="PANTHER" id="PTHR10174">
    <property type="entry name" value="ALPHA-TOCOPHEROL TRANSFER PROTEIN-RELATED"/>
    <property type="match status" value="1"/>
</dbReference>
<evidence type="ECO:0000313" key="4">
    <source>
        <dbReference type="RefSeq" id="XP_025831224.1"/>
    </source>
</evidence>
<dbReference type="RefSeq" id="XP_025831225.1">
    <property type="nucleotide sequence ID" value="XM_025975440.1"/>
</dbReference>
<evidence type="ECO:0000313" key="3">
    <source>
        <dbReference type="RefSeq" id="XP_025831223.1"/>
    </source>
</evidence>
<dbReference type="RefSeq" id="XP_025831224.1">
    <property type="nucleotide sequence ID" value="XM_025975439.1"/>
</dbReference>
<organism evidence="2 4">
    <name type="scientific">Agrilus planipennis</name>
    <name type="common">Emerald ash borer</name>
    <name type="synonym">Agrilus marcopoli</name>
    <dbReference type="NCBI Taxonomy" id="224129"/>
    <lineage>
        <taxon>Eukaryota</taxon>
        <taxon>Metazoa</taxon>
        <taxon>Ecdysozoa</taxon>
        <taxon>Arthropoda</taxon>
        <taxon>Hexapoda</taxon>
        <taxon>Insecta</taxon>
        <taxon>Pterygota</taxon>
        <taxon>Neoptera</taxon>
        <taxon>Endopterygota</taxon>
        <taxon>Coleoptera</taxon>
        <taxon>Polyphaga</taxon>
        <taxon>Elateriformia</taxon>
        <taxon>Buprestoidea</taxon>
        <taxon>Buprestidae</taxon>
        <taxon>Agrilinae</taxon>
        <taxon>Agrilus</taxon>
    </lineage>
</organism>
<proteinExistence type="predicted"/>
<evidence type="ECO:0000313" key="5">
    <source>
        <dbReference type="RefSeq" id="XP_025831225.1"/>
    </source>
</evidence>
<dbReference type="SMART" id="SM00516">
    <property type="entry name" value="SEC14"/>
    <property type="match status" value="1"/>
</dbReference>
<dbReference type="GO" id="GO:1902936">
    <property type="term" value="F:phosphatidylinositol bisphosphate binding"/>
    <property type="evidence" value="ECO:0007669"/>
    <property type="project" value="TreeGrafter"/>
</dbReference>
<dbReference type="CDD" id="cd00170">
    <property type="entry name" value="SEC14"/>
    <property type="match status" value="1"/>
</dbReference>
<dbReference type="Pfam" id="PF00650">
    <property type="entry name" value="CRAL_TRIO"/>
    <property type="match status" value="1"/>
</dbReference>
<evidence type="ECO:0000313" key="2">
    <source>
        <dbReference type="Proteomes" id="UP000192223"/>
    </source>
</evidence>
<evidence type="ECO:0000259" key="1">
    <source>
        <dbReference type="PROSITE" id="PS50191"/>
    </source>
</evidence>
<accession>A0A7F5R5W1</accession>
<gene>
    <name evidence="3 4 5" type="primary">LOC108734845</name>
</gene>